<evidence type="ECO:0000313" key="8">
    <source>
        <dbReference type="EMBL" id="GGF37230.1"/>
    </source>
</evidence>
<keyword evidence="5 7" id="KW-1133">Transmembrane helix</keyword>
<evidence type="ECO:0000256" key="1">
    <source>
        <dbReference type="ARBA" id="ARBA00004651"/>
    </source>
</evidence>
<reference evidence="8" key="2">
    <citation type="submission" date="2020-09" db="EMBL/GenBank/DDBJ databases">
        <authorList>
            <person name="Sun Q."/>
            <person name="Zhou Y."/>
        </authorList>
    </citation>
    <scope>NUCLEOTIDE SEQUENCE</scope>
    <source>
        <strain evidence="8">CGMCC 1.16067</strain>
    </source>
</reference>
<keyword evidence="3" id="KW-1003">Cell membrane</keyword>
<dbReference type="Pfam" id="PF07690">
    <property type="entry name" value="MFS_1"/>
    <property type="match status" value="1"/>
</dbReference>
<proteinExistence type="predicted"/>
<evidence type="ECO:0000256" key="5">
    <source>
        <dbReference type="ARBA" id="ARBA00022989"/>
    </source>
</evidence>
<dbReference type="InterPro" id="IPR011701">
    <property type="entry name" value="MFS"/>
</dbReference>
<comment type="caution">
    <text evidence="8">The sequence shown here is derived from an EMBL/GenBank/DDBJ whole genome shotgun (WGS) entry which is preliminary data.</text>
</comment>
<keyword evidence="6 7" id="KW-0472">Membrane</keyword>
<dbReference type="InterPro" id="IPR050171">
    <property type="entry name" value="MFS_Transporters"/>
</dbReference>
<feature type="transmembrane region" description="Helical" evidence="7">
    <location>
        <begin position="159"/>
        <end position="179"/>
    </location>
</feature>
<keyword evidence="2" id="KW-0813">Transport</keyword>
<protein>
    <submittedName>
        <fullName evidence="8">MFS transporter</fullName>
    </submittedName>
</protein>
<dbReference type="Gene3D" id="1.20.1250.20">
    <property type="entry name" value="MFS general substrate transporter like domains"/>
    <property type="match status" value="1"/>
</dbReference>
<feature type="transmembrane region" description="Helical" evidence="7">
    <location>
        <begin position="298"/>
        <end position="321"/>
    </location>
</feature>
<evidence type="ECO:0000256" key="4">
    <source>
        <dbReference type="ARBA" id="ARBA00022692"/>
    </source>
</evidence>
<sequence>MTGRLRGLHLVSSTTEGLALSTLVLHATTGLGLSASLTGLVLGAAAGVALLLAVPIGALADRVGLRRAYVAAASTAALGLVGYAVAGSFALFAVSVLLFVATQSISQAIRQAIAVTGVVPAARVAVRAEMHTWLNVGIGLGTTVGAGLAWTGADGAFRSSYVVAAVACLGVAGAARRLPDGREVAVTPPSGRWTVLGDRPFLVAVGLSSAVQLTMPVLSVLIPVWVTQRTTAPGWAPGAALALNTVLVLVGQRRWARTLVSPAAVSRSAGLGGLGLLLAGVLLGAAAGPSGAAGAATLLGLAVLALTVGEIAAGAATWVVALDRVPPGAEGRYQSTFAMGTSLARIVGPSLALPLVLHAGARGWWLLAVVMAAACGGVVVLNNRRSRA</sequence>
<name>A0A917BCE8_9ACTN</name>
<feature type="transmembrane region" description="Helical" evidence="7">
    <location>
        <begin position="69"/>
        <end position="102"/>
    </location>
</feature>
<feature type="transmembrane region" description="Helical" evidence="7">
    <location>
        <begin position="363"/>
        <end position="381"/>
    </location>
</feature>
<gene>
    <name evidence="8" type="ORF">GCM10011519_08430</name>
</gene>
<comment type="subcellular location">
    <subcellularLocation>
        <location evidence="1">Cell membrane</location>
        <topology evidence="1">Multi-pass membrane protein</topology>
    </subcellularLocation>
</comment>
<feature type="transmembrane region" description="Helical" evidence="7">
    <location>
        <begin position="200"/>
        <end position="226"/>
    </location>
</feature>
<evidence type="ECO:0000256" key="2">
    <source>
        <dbReference type="ARBA" id="ARBA00022448"/>
    </source>
</evidence>
<feature type="transmembrane region" description="Helical" evidence="7">
    <location>
        <begin position="333"/>
        <end position="357"/>
    </location>
</feature>
<reference evidence="8" key="1">
    <citation type="journal article" date="2014" name="Int. J. Syst. Evol. Microbiol.">
        <title>Complete genome sequence of Corynebacterium casei LMG S-19264T (=DSM 44701T), isolated from a smear-ripened cheese.</title>
        <authorList>
            <consortium name="US DOE Joint Genome Institute (JGI-PGF)"/>
            <person name="Walter F."/>
            <person name="Albersmeier A."/>
            <person name="Kalinowski J."/>
            <person name="Ruckert C."/>
        </authorList>
    </citation>
    <scope>NUCLEOTIDE SEQUENCE</scope>
    <source>
        <strain evidence="8">CGMCC 1.16067</strain>
    </source>
</reference>
<feature type="transmembrane region" description="Helical" evidence="7">
    <location>
        <begin position="271"/>
        <end position="292"/>
    </location>
</feature>
<feature type="transmembrane region" description="Helical" evidence="7">
    <location>
        <begin position="133"/>
        <end position="153"/>
    </location>
</feature>
<feature type="transmembrane region" description="Helical" evidence="7">
    <location>
        <begin position="33"/>
        <end position="57"/>
    </location>
</feature>
<dbReference type="EMBL" id="BMKQ01000001">
    <property type="protein sequence ID" value="GGF37230.1"/>
    <property type="molecule type" value="Genomic_DNA"/>
</dbReference>
<dbReference type="PANTHER" id="PTHR23517:SF2">
    <property type="entry name" value="MULTIDRUG RESISTANCE PROTEIN MDTH"/>
    <property type="match status" value="1"/>
</dbReference>
<organism evidence="8 9">
    <name type="scientific">Marmoricola endophyticus</name>
    <dbReference type="NCBI Taxonomy" id="2040280"/>
    <lineage>
        <taxon>Bacteria</taxon>
        <taxon>Bacillati</taxon>
        <taxon>Actinomycetota</taxon>
        <taxon>Actinomycetes</taxon>
        <taxon>Propionibacteriales</taxon>
        <taxon>Nocardioidaceae</taxon>
        <taxon>Marmoricola</taxon>
    </lineage>
</organism>
<dbReference type="PANTHER" id="PTHR23517">
    <property type="entry name" value="RESISTANCE PROTEIN MDTM, PUTATIVE-RELATED-RELATED"/>
    <property type="match status" value="1"/>
</dbReference>
<dbReference type="InterPro" id="IPR036259">
    <property type="entry name" value="MFS_trans_sf"/>
</dbReference>
<dbReference type="GO" id="GO:0022857">
    <property type="term" value="F:transmembrane transporter activity"/>
    <property type="evidence" value="ECO:0007669"/>
    <property type="project" value="InterPro"/>
</dbReference>
<dbReference type="SUPFAM" id="SSF103473">
    <property type="entry name" value="MFS general substrate transporter"/>
    <property type="match status" value="1"/>
</dbReference>
<dbReference type="AlphaFoldDB" id="A0A917BCE8"/>
<evidence type="ECO:0000256" key="7">
    <source>
        <dbReference type="SAM" id="Phobius"/>
    </source>
</evidence>
<dbReference type="GO" id="GO:0005886">
    <property type="term" value="C:plasma membrane"/>
    <property type="evidence" value="ECO:0007669"/>
    <property type="project" value="UniProtKB-SubCell"/>
</dbReference>
<keyword evidence="9" id="KW-1185">Reference proteome</keyword>
<accession>A0A917BCE8</accession>
<dbReference type="Proteomes" id="UP000649179">
    <property type="component" value="Unassembled WGS sequence"/>
</dbReference>
<evidence type="ECO:0000256" key="3">
    <source>
        <dbReference type="ARBA" id="ARBA00022475"/>
    </source>
</evidence>
<keyword evidence="4 7" id="KW-0812">Transmembrane</keyword>
<feature type="transmembrane region" description="Helical" evidence="7">
    <location>
        <begin position="232"/>
        <end position="250"/>
    </location>
</feature>
<evidence type="ECO:0000313" key="9">
    <source>
        <dbReference type="Proteomes" id="UP000649179"/>
    </source>
</evidence>
<evidence type="ECO:0000256" key="6">
    <source>
        <dbReference type="ARBA" id="ARBA00023136"/>
    </source>
</evidence>